<name>A0ABR8KH80_9NOSO</name>
<dbReference type="Proteomes" id="UP000637383">
    <property type="component" value="Unassembled WGS sequence"/>
</dbReference>
<organism evidence="1 2">
    <name type="scientific">Nostoc paludosum FACHB-159</name>
    <dbReference type="NCBI Taxonomy" id="2692908"/>
    <lineage>
        <taxon>Bacteria</taxon>
        <taxon>Bacillati</taxon>
        <taxon>Cyanobacteriota</taxon>
        <taxon>Cyanophyceae</taxon>
        <taxon>Nostocales</taxon>
        <taxon>Nostocaceae</taxon>
        <taxon>Nostoc</taxon>
    </lineage>
</organism>
<keyword evidence="2" id="KW-1185">Reference proteome</keyword>
<sequence length="92" mass="10436">MEHGLSDEPNIQVWQNRLNSLNKVIGDGCNINRDIKQLVLDQFEKLTVEQFYAPKLPKIGGYLYKGIATKCERSLHSINEDAEMMGSRGETP</sequence>
<evidence type="ECO:0000313" key="1">
    <source>
        <dbReference type="EMBL" id="MBD2738906.1"/>
    </source>
</evidence>
<dbReference type="EMBL" id="JACJTU010000062">
    <property type="protein sequence ID" value="MBD2738906.1"/>
    <property type="molecule type" value="Genomic_DNA"/>
</dbReference>
<protein>
    <submittedName>
        <fullName evidence="1">Uncharacterized protein</fullName>
    </submittedName>
</protein>
<reference evidence="1 2" key="1">
    <citation type="journal article" date="2020" name="ISME J.">
        <title>Comparative genomics reveals insights into cyanobacterial evolution and habitat adaptation.</title>
        <authorList>
            <person name="Chen M.Y."/>
            <person name="Teng W.K."/>
            <person name="Zhao L."/>
            <person name="Hu C.X."/>
            <person name="Zhou Y.K."/>
            <person name="Han B.P."/>
            <person name="Song L.R."/>
            <person name="Shu W.S."/>
        </authorList>
    </citation>
    <scope>NUCLEOTIDE SEQUENCE [LARGE SCALE GENOMIC DNA]</scope>
    <source>
        <strain evidence="1 2">FACHB-159</strain>
    </source>
</reference>
<evidence type="ECO:0000313" key="2">
    <source>
        <dbReference type="Proteomes" id="UP000637383"/>
    </source>
</evidence>
<proteinExistence type="predicted"/>
<comment type="caution">
    <text evidence="1">The sequence shown here is derived from an EMBL/GenBank/DDBJ whole genome shotgun (WGS) entry which is preliminary data.</text>
</comment>
<gene>
    <name evidence="1" type="ORF">H6H03_34415</name>
</gene>
<accession>A0ABR8KH80</accession>